<reference evidence="2 3" key="1">
    <citation type="submission" date="2014-07" db="EMBL/GenBank/DDBJ databases">
        <title>Comparative genomic insights into amoeba endosymbionts belonging to the families of Holosporaceae and Candidatus Midichloriaceae within Rickettsiales.</title>
        <authorList>
            <person name="Wang Z."/>
            <person name="Wu M."/>
        </authorList>
    </citation>
    <scope>NUCLEOTIDE SEQUENCE [LARGE SCALE GENOMIC DNA]</scope>
    <source>
        <strain evidence="2">PRA3</strain>
    </source>
</reference>
<feature type="region of interest" description="Disordered" evidence="1">
    <location>
        <begin position="30"/>
        <end position="59"/>
    </location>
</feature>
<organism evidence="2 3">
    <name type="scientific">Candidatus Odyssella acanthamoebae</name>
    <dbReference type="NCBI Taxonomy" id="91604"/>
    <lineage>
        <taxon>Bacteria</taxon>
        <taxon>Pseudomonadati</taxon>
        <taxon>Pseudomonadota</taxon>
        <taxon>Alphaproteobacteria</taxon>
        <taxon>Holosporales</taxon>
        <taxon>Candidatus Paracaedibacteraceae</taxon>
        <taxon>Candidatus Odyssella</taxon>
    </lineage>
</organism>
<name>A0A077AS79_9PROT</name>
<dbReference type="Proteomes" id="UP000028926">
    <property type="component" value="Chromosome"/>
</dbReference>
<keyword evidence="3" id="KW-1185">Reference proteome</keyword>
<gene>
    <name evidence="2" type="ORF">ID47_03625</name>
</gene>
<proteinExistence type="predicted"/>
<dbReference type="AlphaFoldDB" id="A0A077AS79"/>
<dbReference type="KEGG" id="paca:ID47_03625"/>
<evidence type="ECO:0000313" key="3">
    <source>
        <dbReference type="Proteomes" id="UP000028926"/>
    </source>
</evidence>
<evidence type="ECO:0000313" key="2">
    <source>
        <dbReference type="EMBL" id="AIK96027.1"/>
    </source>
</evidence>
<sequence length="59" mass="6939">MRENTPLYTLPGRAYACPEKEEHYKKRLFPAEEPGTRDNRLAPYDIKTPAQGRGYTYNY</sequence>
<protein>
    <submittedName>
        <fullName evidence="2">Uncharacterized protein</fullName>
    </submittedName>
</protein>
<evidence type="ECO:0000256" key="1">
    <source>
        <dbReference type="SAM" id="MobiDB-lite"/>
    </source>
</evidence>
<accession>A0A077AS79</accession>
<dbReference type="HOGENOM" id="CLU_2951729_0_0_5"/>
<dbReference type="EMBL" id="CP008941">
    <property type="protein sequence ID" value="AIK96027.1"/>
    <property type="molecule type" value="Genomic_DNA"/>
</dbReference>